<comment type="caution">
    <text evidence="1">The sequence shown here is derived from an EMBL/GenBank/DDBJ whole genome shotgun (WGS) entry which is preliminary data.</text>
</comment>
<organism evidence="1 2">
    <name type="scientific">Necator americanus</name>
    <name type="common">Human hookworm</name>
    <dbReference type="NCBI Taxonomy" id="51031"/>
    <lineage>
        <taxon>Eukaryota</taxon>
        <taxon>Metazoa</taxon>
        <taxon>Ecdysozoa</taxon>
        <taxon>Nematoda</taxon>
        <taxon>Chromadorea</taxon>
        <taxon>Rhabditida</taxon>
        <taxon>Rhabditina</taxon>
        <taxon>Rhabditomorpha</taxon>
        <taxon>Strongyloidea</taxon>
        <taxon>Ancylostomatidae</taxon>
        <taxon>Bunostominae</taxon>
        <taxon>Necator</taxon>
    </lineage>
</organism>
<keyword evidence="2" id="KW-1185">Reference proteome</keyword>
<accession>A0ABR1BHY8</accession>
<proteinExistence type="predicted"/>
<evidence type="ECO:0000313" key="1">
    <source>
        <dbReference type="EMBL" id="KAK6726112.1"/>
    </source>
</evidence>
<dbReference type="Proteomes" id="UP001303046">
    <property type="component" value="Unassembled WGS sequence"/>
</dbReference>
<reference evidence="1 2" key="1">
    <citation type="submission" date="2023-08" db="EMBL/GenBank/DDBJ databases">
        <title>A Necator americanus chromosomal reference genome.</title>
        <authorList>
            <person name="Ilik V."/>
            <person name="Petrzelkova K.J."/>
            <person name="Pardy F."/>
            <person name="Fuh T."/>
            <person name="Niatou-Singa F.S."/>
            <person name="Gouil Q."/>
            <person name="Baker L."/>
            <person name="Ritchie M.E."/>
            <person name="Jex A.R."/>
            <person name="Gazzola D."/>
            <person name="Li H."/>
            <person name="Toshio Fujiwara R."/>
            <person name="Zhan B."/>
            <person name="Aroian R.V."/>
            <person name="Pafco B."/>
            <person name="Schwarz E.M."/>
        </authorList>
    </citation>
    <scope>NUCLEOTIDE SEQUENCE [LARGE SCALE GENOMIC DNA]</scope>
    <source>
        <strain evidence="1 2">Aroian</strain>
        <tissue evidence="1">Whole animal</tissue>
    </source>
</reference>
<gene>
    <name evidence="1" type="primary">Necator_chrI.g552</name>
    <name evidence="1" type="ORF">RB195_004430</name>
</gene>
<sequence length="97" mass="11547">MSNTKTPSQERNLDVFVKFVGRTCTKKFSNALLKISRATVSCRCVREQLAQIANNRDENRRTRRKLEQIIQCTTHMRIRKNQQSLLKYVFERMRSQL</sequence>
<dbReference type="EMBL" id="JAVFWL010000001">
    <property type="protein sequence ID" value="KAK6726112.1"/>
    <property type="molecule type" value="Genomic_DNA"/>
</dbReference>
<evidence type="ECO:0000313" key="2">
    <source>
        <dbReference type="Proteomes" id="UP001303046"/>
    </source>
</evidence>
<name>A0ABR1BHY8_NECAM</name>
<protein>
    <submittedName>
        <fullName evidence="1">Uncharacterized protein</fullName>
    </submittedName>
</protein>